<feature type="region of interest" description="Disordered" evidence="1">
    <location>
        <begin position="148"/>
        <end position="170"/>
    </location>
</feature>
<dbReference type="AlphaFoldDB" id="A0AAD1RSE8"/>
<dbReference type="EMBL" id="OW240914">
    <property type="protein sequence ID" value="CAH2277341.1"/>
    <property type="molecule type" value="Genomic_DNA"/>
</dbReference>
<sequence>MRITPDSPNIPVAMSFREFPTQLHDETGTTYHGDVTDINLQHREYLCTTLTKEINSTNASVAEVIPLIAALKRLLGKEVQTDHGVKIAKSTLLEAVKRFQDTESNPLYSNATVRDPQFKEHYFDVEKKHCAWEIIQAQLKVMEASGERDLMHSTEQSVPEKRSRRTSDKEHIPLLSDMFDEILQESSTPIHNKCSYKTDFSLNYPSPEVTIPLTTGA</sequence>
<reference evidence="2" key="1">
    <citation type="submission" date="2022-03" db="EMBL/GenBank/DDBJ databases">
        <authorList>
            <person name="Alioto T."/>
            <person name="Alioto T."/>
            <person name="Gomez Garrido J."/>
        </authorList>
    </citation>
    <scope>NUCLEOTIDE SEQUENCE</scope>
</reference>
<proteinExistence type="predicted"/>
<keyword evidence="3" id="KW-1185">Reference proteome</keyword>
<dbReference type="Proteomes" id="UP001295444">
    <property type="component" value="Chromosome 03"/>
</dbReference>
<evidence type="ECO:0000313" key="3">
    <source>
        <dbReference type="Proteomes" id="UP001295444"/>
    </source>
</evidence>
<organism evidence="2 3">
    <name type="scientific">Pelobates cultripes</name>
    <name type="common">Western spadefoot toad</name>
    <dbReference type="NCBI Taxonomy" id="61616"/>
    <lineage>
        <taxon>Eukaryota</taxon>
        <taxon>Metazoa</taxon>
        <taxon>Chordata</taxon>
        <taxon>Craniata</taxon>
        <taxon>Vertebrata</taxon>
        <taxon>Euteleostomi</taxon>
        <taxon>Amphibia</taxon>
        <taxon>Batrachia</taxon>
        <taxon>Anura</taxon>
        <taxon>Pelobatoidea</taxon>
        <taxon>Pelobatidae</taxon>
        <taxon>Pelobates</taxon>
    </lineage>
</organism>
<protein>
    <submittedName>
        <fullName evidence="2">Uncharacterized protein</fullName>
    </submittedName>
</protein>
<accession>A0AAD1RSE8</accession>
<name>A0AAD1RSE8_PELCU</name>
<evidence type="ECO:0000313" key="2">
    <source>
        <dbReference type="EMBL" id="CAH2277341.1"/>
    </source>
</evidence>
<gene>
    <name evidence="2" type="ORF">PECUL_23A013765</name>
</gene>
<evidence type="ECO:0000256" key="1">
    <source>
        <dbReference type="SAM" id="MobiDB-lite"/>
    </source>
</evidence>